<reference evidence="2 3" key="1">
    <citation type="submission" date="2018-12" db="EMBL/GenBank/DDBJ databases">
        <authorList>
            <person name="Li S."/>
            <person name="Yang R."/>
            <person name="Chen G."/>
            <person name="Zou L."/>
            <person name="Zhang C."/>
            <person name="Chen Y."/>
            <person name="Liu Z."/>
            <person name="Li Y."/>
            <person name="Yan Y."/>
            <person name="Huang M."/>
            <person name="Chen T."/>
        </authorList>
    </citation>
    <scope>NUCLEOTIDE SEQUENCE [LARGE SCALE GENOMIC DNA]</scope>
    <source>
        <strain evidence="2 3">1257</strain>
    </source>
</reference>
<name>A0A3Q8U121_9PSED</name>
<evidence type="ECO:0000313" key="3">
    <source>
        <dbReference type="Proteomes" id="UP000268230"/>
    </source>
</evidence>
<dbReference type="AlphaFoldDB" id="A0A3Q8U121"/>
<protein>
    <recommendedName>
        <fullName evidence="4">Lipoprotein</fullName>
    </recommendedName>
</protein>
<gene>
    <name evidence="2" type="ORF">EJA05_10895</name>
</gene>
<sequence>MKWTTAVLAVALSLGGCAVSKPTWRATSSTDESTNKMTMMVSTGDTDSASWFFTRPVYYFPVIRKDGDELLVGVMSGGRVRLPVGTVQLLVDQHEAWTITPQENPLSLSPAVFQKDVTDSGEHAEIVKNAEKQAMDAATQMMSPYTLASGEKAKQIIRDLVAGQKLQYRIVAIDQAASTTGEAVIDRSFSQALRAIGIDPDTL</sequence>
<evidence type="ECO:0008006" key="4">
    <source>
        <dbReference type="Google" id="ProtNLM"/>
    </source>
</evidence>
<dbReference type="EMBL" id="CP034338">
    <property type="protein sequence ID" value="AZL68208.1"/>
    <property type="molecule type" value="Genomic_DNA"/>
</dbReference>
<organism evidence="2 3">
    <name type="scientific">Pseudomonas entomophila</name>
    <dbReference type="NCBI Taxonomy" id="312306"/>
    <lineage>
        <taxon>Bacteria</taxon>
        <taxon>Pseudomonadati</taxon>
        <taxon>Pseudomonadota</taxon>
        <taxon>Gammaproteobacteria</taxon>
        <taxon>Pseudomonadales</taxon>
        <taxon>Pseudomonadaceae</taxon>
        <taxon>Pseudomonas</taxon>
    </lineage>
</organism>
<accession>A0A3Q8U121</accession>
<evidence type="ECO:0000256" key="1">
    <source>
        <dbReference type="SAM" id="SignalP"/>
    </source>
</evidence>
<dbReference type="OrthoDB" id="8478010at2"/>
<feature type="signal peptide" evidence="1">
    <location>
        <begin position="1"/>
        <end position="18"/>
    </location>
</feature>
<evidence type="ECO:0000313" key="2">
    <source>
        <dbReference type="EMBL" id="AZL68208.1"/>
    </source>
</evidence>
<dbReference type="Proteomes" id="UP000268230">
    <property type="component" value="Chromosome"/>
</dbReference>
<feature type="chain" id="PRO_5018684106" description="Lipoprotein" evidence="1">
    <location>
        <begin position="19"/>
        <end position="203"/>
    </location>
</feature>
<proteinExistence type="predicted"/>
<keyword evidence="1" id="KW-0732">Signal</keyword>
<dbReference type="KEGG" id="pory:EJA05_10895"/>
<dbReference type="PROSITE" id="PS51257">
    <property type="entry name" value="PROKAR_LIPOPROTEIN"/>
    <property type="match status" value="1"/>
</dbReference>